<dbReference type="InterPro" id="IPR038561">
    <property type="entry name" value="SoxD_sf"/>
</dbReference>
<evidence type="ECO:0000313" key="3">
    <source>
        <dbReference type="Proteomes" id="UP000278398"/>
    </source>
</evidence>
<dbReference type="Proteomes" id="UP000278398">
    <property type="component" value="Unassembled WGS sequence"/>
</dbReference>
<feature type="region of interest" description="Disordered" evidence="1">
    <location>
        <begin position="118"/>
        <end position="222"/>
    </location>
</feature>
<dbReference type="EMBL" id="RWKW01000048">
    <property type="protein sequence ID" value="RST85805.1"/>
    <property type="molecule type" value="Genomic_DNA"/>
</dbReference>
<comment type="caution">
    <text evidence="2">The sequence shown here is derived from an EMBL/GenBank/DDBJ whole genome shotgun (WGS) entry which is preliminary data.</text>
</comment>
<name>A0A429YWG1_9HYPH</name>
<feature type="compositionally biased region" description="Basic residues" evidence="1">
    <location>
        <begin position="210"/>
        <end position="222"/>
    </location>
</feature>
<proteinExistence type="predicted"/>
<dbReference type="InterPro" id="IPR006279">
    <property type="entry name" value="SoxD"/>
</dbReference>
<feature type="compositionally biased region" description="Low complexity" evidence="1">
    <location>
        <begin position="156"/>
        <end position="166"/>
    </location>
</feature>
<gene>
    <name evidence="2" type="ORF">EJC49_13810</name>
</gene>
<dbReference type="AlphaFoldDB" id="A0A429YWG1"/>
<keyword evidence="3" id="KW-1185">Reference proteome</keyword>
<dbReference type="GO" id="GO:0008115">
    <property type="term" value="F:sarcosine oxidase activity"/>
    <property type="evidence" value="ECO:0007669"/>
    <property type="project" value="InterPro"/>
</dbReference>
<organism evidence="2 3">
    <name type="scientific">Aquibium carbonis</name>
    <dbReference type="NCBI Taxonomy" id="2495581"/>
    <lineage>
        <taxon>Bacteria</taxon>
        <taxon>Pseudomonadati</taxon>
        <taxon>Pseudomonadota</taxon>
        <taxon>Alphaproteobacteria</taxon>
        <taxon>Hyphomicrobiales</taxon>
        <taxon>Phyllobacteriaceae</taxon>
        <taxon>Aquibium</taxon>
    </lineage>
</organism>
<dbReference type="Pfam" id="PF04267">
    <property type="entry name" value="SoxD"/>
    <property type="match status" value="1"/>
</dbReference>
<feature type="compositionally biased region" description="Low complexity" evidence="1">
    <location>
        <begin position="120"/>
        <end position="142"/>
    </location>
</feature>
<evidence type="ECO:0000313" key="2">
    <source>
        <dbReference type="EMBL" id="RST85805.1"/>
    </source>
</evidence>
<evidence type="ECO:0008006" key="4">
    <source>
        <dbReference type="Google" id="ProtNLM"/>
    </source>
</evidence>
<dbReference type="GO" id="GO:0046653">
    <property type="term" value="P:tetrahydrofolate metabolic process"/>
    <property type="evidence" value="ECO:0007669"/>
    <property type="project" value="InterPro"/>
</dbReference>
<dbReference type="Gene3D" id="3.30.2270.10">
    <property type="entry name" value="Folate-binding superfamily"/>
    <property type="match status" value="1"/>
</dbReference>
<accession>A0A429YWG1</accession>
<reference evidence="2 3" key="1">
    <citation type="submission" date="2018-12" db="EMBL/GenBank/DDBJ databases">
        <title>Mesorhizobium carbonis sp. nov., isolated from coal mine water.</title>
        <authorList>
            <person name="Xin W."/>
            <person name="Xu Z."/>
            <person name="Xiang F."/>
            <person name="Zhang J."/>
            <person name="Xi L."/>
            <person name="Liu J."/>
        </authorList>
    </citation>
    <scope>NUCLEOTIDE SEQUENCE [LARGE SCALE GENOMIC DNA]</scope>
    <source>
        <strain evidence="2 3">B2.3</strain>
    </source>
</reference>
<dbReference type="OrthoDB" id="7159274at2"/>
<evidence type="ECO:0000256" key="1">
    <source>
        <dbReference type="SAM" id="MobiDB-lite"/>
    </source>
</evidence>
<protein>
    <recommendedName>
        <fullName evidence="4">Sarcosine oxidase subunit delta</fullName>
    </recommendedName>
</protein>
<sequence>MLLIHCPYCGEERPELEFRHAGEAHIARSKAITETSDEDFEAFLYLRANTKGLVYERWRHLHGCGRFFNAVRDSVTDRFFITYKAGQPKPDPSRFAKAVAAVEPIAIEAAVVVSEPRLQPAAPAKAPRKVAAAPEVGGEPAGLMAPDIMRNRAKAKGAPEAALAAEAKPKRKSPAKAKPVDATKASPRKARKPVEPGIAESEAASEAPSKRIRRVPVKKGDA</sequence>